<protein>
    <recommendedName>
        <fullName evidence="3">C2H2-type domain-containing protein</fullName>
    </recommendedName>
</protein>
<organism evidence="1 2">
    <name type="scientific">Paramecium tetraurelia</name>
    <dbReference type="NCBI Taxonomy" id="5888"/>
    <lineage>
        <taxon>Eukaryota</taxon>
        <taxon>Sar</taxon>
        <taxon>Alveolata</taxon>
        <taxon>Ciliophora</taxon>
        <taxon>Intramacronucleata</taxon>
        <taxon>Oligohymenophorea</taxon>
        <taxon>Peniculida</taxon>
        <taxon>Parameciidae</taxon>
        <taxon>Paramecium</taxon>
    </lineage>
</organism>
<accession>A0C576</accession>
<dbReference type="AlphaFoldDB" id="A0C576"/>
<proteinExistence type="predicted"/>
<dbReference type="RefSeq" id="XP_001433340.1">
    <property type="nucleotide sequence ID" value="XM_001433303.1"/>
</dbReference>
<name>A0C576_PARTE</name>
<evidence type="ECO:0008006" key="3">
    <source>
        <dbReference type="Google" id="ProtNLM"/>
    </source>
</evidence>
<evidence type="ECO:0000313" key="2">
    <source>
        <dbReference type="Proteomes" id="UP000000600"/>
    </source>
</evidence>
<reference evidence="1 2" key="1">
    <citation type="journal article" date="2006" name="Nature">
        <title>Global trends of whole-genome duplications revealed by the ciliate Paramecium tetraurelia.</title>
        <authorList>
            <consortium name="Genoscope"/>
            <person name="Aury J.-M."/>
            <person name="Jaillon O."/>
            <person name="Duret L."/>
            <person name="Noel B."/>
            <person name="Jubin C."/>
            <person name="Porcel B.M."/>
            <person name="Segurens B."/>
            <person name="Daubin V."/>
            <person name="Anthouard V."/>
            <person name="Aiach N."/>
            <person name="Arnaiz O."/>
            <person name="Billaut A."/>
            <person name="Beisson J."/>
            <person name="Blanc I."/>
            <person name="Bouhouche K."/>
            <person name="Camara F."/>
            <person name="Duharcourt S."/>
            <person name="Guigo R."/>
            <person name="Gogendeau D."/>
            <person name="Katinka M."/>
            <person name="Keller A.-M."/>
            <person name="Kissmehl R."/>
            <person name="Klotz C."/>
            <person name="Koll F."/>
            <person name="Le Moue A."/>
            <person name="Lepere C."/>
            <person name="Malinsky S."/>
            <person name="Nowacki M."/>
            <person name="Nowak J.K."/>
            <person name="Plattner H."/>
            <person name="Poulain J."/>
            <person name="Ruiz F."/>
            <person name="Serrano V."/>
            <person name="Zagulski M."/>
            <person name="Dessen P."/>
            <person name="Betermier M."/>
            <person name="Weissenbach J."/>
            <person name="Scarpelli C."/>
            <person name="Schachter V."/>
            <person name="Sperling L."/>
            <person name="Meyer E."/>
            <person name="Cohen J."/>
            <person name="Wincker P."/>
        </authorList>
    </citation>
    <scope>NUCLEOTIDE SEQUENCE [LARGE SCALE GENOMIC DNA]</scope>
    <source>
        <strain evidence="1 2">Stock d4-2</strain>
    </source>
</reference>
<dbReference type="Proteomes" id="UP000000600">
    <property type="component" value="Unassembled WGS sequence"/>
</dbReference>
<evidence type="ECO:0000313" key="1">
    <source>
        <dbReference type="EMBL" id="CAK65943.1"/>
    </source>
</evidence>
<dbReference type="GeneID" id="5019125"/>
<sequence length="1280" mass="149832">MKINKFACFHCHQSLNQNHIDRRFKKSNHEEAKPQIIIDYQIENQINSHNQNSEAIYTNNNTHSTNYQYSSSQLAIFNDQLLVAQKDSILFYDCIFDQFSPENLSHYFPYQQLTLHHGNIVSLHNIRNQLIVRTEKTILIFQTNQQNFILQKAFAYANILSLNFEINKLFLCLEDQLVLIDLISYQNSVILRDTQIQAGFYADNHYYYITKNSKTLKSSLKEFNLNVNINLFINSIYIINNLLCICGYQSKCQDKISYCAEIIWYNLASKDFNQQIDNLKIDLINDTIINGDFGMQLMGDLCILYGTNLSTLTFWNLEYLNYDNNKENKVEMLNTQGIRGLALVNKDQYHTIKKSQESFSSTDEYPIIIIIDDQGFLNAYEFTNQQEFSDGLSRQSETQWGRPLYTDYSNQYGDIQYTIIQNDPREVMNLANPPFNFQLVTKVDDSQIVFGSGKIDHIFHLHQNWISSANLAINYKHFQVIGHEREILILNPLVIEQILLDLPHNCQTNQITSHPCELIYGLYSFQEQILIQTNSSLYLCNYHNDQWKTKKILNQNSIKRVSIVDDYILLKIKTYTDQFVLYEYKNDVLQQLTTHSNDASCIFKLNNQIALLQILDNQLYILQDLENKEQITIDIDIVYSKEYYIKQIHENHLYLSFATLDQNQFEHYILYYDPQRKSAKQEKHLEDLLQNVRYNHLLTKITESDWNITTILTPDAKFIVIIPNGIQDGFVLQVCGQDLRTIDDQEGYPIHLPSFSHIVKGVSVLNYVLPLEENLSSTPGLYKVRKDNKEFHYQCQPSILIYEFDEKGSLTIHRFLIIKLKFQGGQLPILNVQFDSRQSDQNQNTLKISRTESLVSLQPPPSPSVKCQDIPSQAALITQQLLDLCQQSILQFHQTYDYLKFNPYLPIFTSQYIFDDLYSKYYQISNDKWIHLTKLKDKSVIHQYLTLKNSVHIPKVELEHSIIEDKLKQLKLLQFHFSKICTFVRMNLHQGRIENFEFINEEQKQIAKKARSTRKITFNVDVQNIGFQSTQDQFIRTLCSQPKSKVKYLVLAQSIQPQTVHLGQPQYNIQISKDSQDFKLQRILQAQSFDQEISIEEQSQTESMILGQAAQSQISSDSFHNDNFIFQEQQQVQVFQSPSKNPFDSETLSNLNNNQLVESIIFDSKDIRSQQELSNYKDSEVKKPKSSCQSKQMIEQVQRSKFKMSEVYEGNNSLIFSNIQNSNYGDIKRQSIKTPNFNVNNLNQHNFQQWQIKSCNRIQTEQFLKTSMDILDFDLKKDQN</sequence>
<dbReference type="HOGENOM" id="CLU_263204_0_0_1"/>
<keyword evidence="2" id="KW-1185">Reference proteome</keyword>
<dbReference type="KEGG" id="ptm:GSPATT00006442001"/>
<gene>
    <name evidence="1" type="ORF">GSPATT00006442001</name>
</gene>
<dbReference type="OMA" id="NDASCIF"/>
<dbReference type="InParanoid" id="A0C576"/>
<dbReference type="OrthoDB" id="307954at2759"/>
<dbReference type="EMBL" id="CT868041">
    <property type="protein sequence ID" value="CAK65943.1"/>
    <property type="molecule type" value="Genomic_DNA"/>
</dbReference>